<accession>A0A6S6XXQ5</accession>
<dbReference type="Pfam" id="PF00902">
    <property type="entry name" value="TatC"/>
    <property type="match status" value="1"/>
</dbReference>
<dbReference type="AlphaFoldDB" id="A0A6S6XXQ5"/>
<dbReference type="GO" id="GO:0009977">
    <property type="term" value="F:proton motive force dependent protein transmembrane transporter activity"/>
    <property type="evidence" value="ECO:0007669"/>
    <property type="project" value="TreeGrafter"/>
</dbReference>
<keyword evidence="4 5" id="KW-0472">Membrane</keyword>
<keyword evidence="5" id="KW-0813">Transport</keyword>
<organism evidence="6 7">
    <name type="scientific">Denitratisoma oestradiolicum</name>
    <dbReference type="NCBI Taxonomy" id="311182"/>
    <lineage>
        <taxon>Bacteria</taxon>
        <taxon>Pseudomonadati</taxon>
        <taxon>Pseudomonadota</taxon>
        <taxon>Betaproteobacteria</taxon>
        <taxon>Nitrosomonadales</taxon>
        <taxon>Sterolibacteriaceae</taxon>
        <taxon>Denitratisoma</taxon>
    </lineage>
</organism>
<evidence type="ECO:0000256" key="4">
    <source>
        <dbReference type="ARBA" id="ARBA00023136"/>
    </source>
</evidence>
<dbReference type="InterPro" id="IPR002033">
    <property type="entry name" value="TatC"/>
</dbReference>
<dbReference type="HAMAP" id="MF_00902">
    <property type="entry name" value="TatC"/>
    <property type="match status" value="1"/>
</dbReference>
<keyword evidence="5" id="KW-0811">Translocation</keyword>
<dbReference type="NCBIfam" id="TIGR00945">
    <property type="entry name" value="tatC"/>
    <property type="match status" value="1"/>
</dbReference>
<evidence type="ECO:0000256" key="1">
    <source>
        <dbReference type="ARBA" id="ARBA00004141"/>
    </source>
</evidence>
<gene>
    <name evidence="5 6" type="primary">tatC</name>
    <name evidence="6" type="ORF">DENOEST_2599</name>
</gene>
<keyword evidence="7" id="KW-1185">Reference proteome</keyword>
<dbReference type="GO" id="GO:0065002">
    <property type="term" value="P:intracellular protein transmembrane transport"/>
    <property type="evidence" value="ECO:0007669"/>
    <property type="project" value="TreeGrafter"/>
</dbReference>
<dbReference type="Proteomes" id="UP000515733">
    <property type="component" value="Chromosome"/>
</dbReference>
<evidence type="ECO:0000313" key="6">
    <source>
        <dbReference type="EMBL" id="CAB1369764.1"/>
    </source>
</evidence>
<keyword evidence="3 5" id="KW-1133">Transmembrane helix</keyword>
<keyword evidence="2 5" id="KW-0812">Transmembrane</keyword>
<dbReference type="PANTHER" id="PTHR30371:SF0">
    <property type="entry name" value="SEC-INDEPENDENT PROTEIN TRANSLOCASE PROTEIN TATC, CHLOROPLASTIC-RELATED"/>
    <property type="match status" value="1"/>
</dbReference>
<feature type="transmembrane region" description="Helical" evidence="5">
    <location>
        <begin position="106"/>
        <end position="133"/>
    </location>
</feature>
<feature type="transmembrane region" description="Helical" evidence="5">
    <location>
        <begin position="215"/>
        <end position="235"/>
    </location>
</feature>
<keyword evidence="5" id="KW-1003">Cell membrane</keyword>
<dbReference type="RefSeq" id="WP_145771125.1">
    <property type="nucleotide sequence ID" value="NZ_LR778301.1"/>
</dbReference>
<evidence type="ECO:0000256" key="3">
    <source>
        <dbReference type="ARBA" id="ARBA00022989"/>
    </source>
</evidence>
<dbReference type="KEGG" id="doe:DENOEST_2599"/>
<evidence type="ECO:0000256" key="5">
    <source>
        <dbReference type="HAMAP-Rule" id="MF_00902"/>
    </source>
</evidence>
<feature type="transmembrane region" description="Helical" evidence="5">
    <location>
        <begin position="20"/>
        <end position="38"/>
    </location>
</feature>
<feature type="transmembrane region" description="Helical" evidence="5">
    <location>
        <begin position="153"/>
        <end position="179"/>
    </location>
</feature>
<evidence type="ECO:0000256" key="2">
    <source>
        <dbReference type="ARBA" id="ARBA00022692"/>
    </source>
</evidence>
<comment type="subunit">
    <text evidence="5">The Tat system comprises two distinct complexes: a TatABC complex, containing multiple copies of TatA, TatB and TatC subunits, and a separate TatA complex, containing only TatA subunits. Substrates initially bind to the TatABC complex, which probably triggers association of the separate TatA complex to form the active translocon.</text>
</comment>
<dbReference type="GO" id="GO:0043953">
    <property type="term" value="P:protein transport by the Tat complex"/>
    <property type="evidence" value="ECO:0007669"/>
    <property type="project" value="UniProtKB-UniRule"/>
</dbReference>
<dbReference type="PRINTS" id="PR01840">
    <property type="entry name" value="TATCFAMILY"/>
</dbReference>
<proteinExistence type="inferred from homology"/>
<reference evidence="6 7" key="1">
    <citation type="submission" date="2020-03" db="EMBL/GenBank/DDBJ databases">
        <authorList>
            <consortium name="Genoscope - CEA"/>
            <person name="William W."/>
        </authorList>
    </citation>
    <scope>NUCLEOTIDE SEQUENCE [LARGE SCALE GENOMIC DNA]</scope>
    <source>
        <strain evidence="7">DSM 16959</strain>
    </source>
</reference>
<dbReference type="PANTHER" id="PTHR30371">
    <property type="entry name" value="SEC-INDEPENDENT PROTEIN TRANSLOCASE PROTEIN TATC"/>
    <property type="match status" value="1"/>
</dbReference>
<comment type="similarity">
    <text evidence="5">Belongs to the TatC family.</text>
</comment>
<feature type="transmembrane region" description="Helical" evidence="5">
    <location>
        <begin position="75"/>
        <end position="94"/>
    </location>
</feature>
<dbReference type="EMBL" id="LR778301">
    <property type="protein sequence ID" value="CAB1369764.1"/>
    <property type="molecule type" value="Genomic_DNA"/>
</dbReference>
<feature type="transmembrane region" description="Helical" evidence="5">
    <location>
        <begin position="191"/>
        <end position="209"/>
    </location>
</feature>
<comment type="function">
    <text evidence="5">Part of the twin-arginine translocation (Tat) system that transports large folded proteins containing a characteristic twin-arginine motif in their signal peptide across membranes. Together with TatB, TatC is part of a receptor directly interacting with Tat signal peptides.</text>
</comment>
<evidence type="ECO:0000313" key="7">
    <source>
        <dbReference type="Proteomes" id="UP000515733"/>
    </source>
</evidence>
<dbReference type="GO" id="GO:0033281">
    <property type="term" value="C:TAT protein transport complex"/>
    <property type="evidence" value="ECO:0007669"/>
    <property type="project" value="UniProtKB-UniRule"/>
</dbReference>
<keyword evidence="5" id="KW-0653">Protein transport</keyword>
<name>A0A6S6XXQ5_9PROT</name>
<protein>
    <recommendedName>
        <fullName evidence="5">Sec-independent protein translocase protein TatC</fullName>
    </recommendedName>
</protein>
<sequence length="245" mass="26845">MSELQEGLISHLIELRGRLMKALGSVLVAFLCLMPWAGRIYDLIAQPMMANLPAGTKMIATGVITPFLVPLKVTLLAAFIIALPIVLYQAWAFVAPGLYAHEKRFVLPVIVATTLLFLLGMAFCYFFVFGTIFKFIAEVAPGSITPAPDIEQYLSFVMTMFLAFGTTFEVPVVVVLLVKFGIVSLEKLRDIRPYAIVGAFIVAAVVTPPDVTSQILLAVPMCLLYELGLLLARFVTVQEKTDQPS</sequence>
<comment type="subcellular location">
    <subcellularLocation>
        <location evidence="5">Cell membrane</location>
        <topology evidence="5">Multi-pass membrane protein</topology>
    </subcellularLocation>
    <subcellularLocation>
        <location evidence="1">Membrane</location>
        <topology evidence="1">Multi-pass membrane protein</topology>
    </subcellularLocation>
</comment>
<dbReference type="OrthoDB" id="9777044at2"/>